<dbReference type="NCBIfam" id="TIGR00254">
    <property type="entry name" value="GGDEF"/>
    <property type="match status" value="1"/>
</dbReference>
<keyword evidence="1" id="KW-0812">Transmembrane</keyword>
<proteinExistence type="predicted"/>
<dbReference type="KEGG" id="phn:PAEH1_07815"/>
<feature type="transmembrane region" description="Helical" evidence="1">
    <location>
        <begin position="204"/>
        <end position="226"/>
    </location>
</feature>
<dbReference type="EMBL" id="CP019697">
    <property type="protein sequence ID" value="AQS51482.1"/>
    <property type="molecule type" value="Genomic_DNA"/>
</dbReference>
<dbReference type="PANTHER" id="PTHR33121:SF70">
    <property type="entry name" value="SIGNALING PROTEIN YKOW"/>
    <property type="match status" value="1"/>
</dbReference>
<dbReference type="Proteomes" id="UP000189369">
    <property type="component" value="Chromosome"/>
</dbReference>
<dbReference type="SUPFAM" id="SSF55073">
    <property type="entry name" value="Nucleotide cyclase"/>
    <property type="match status" value="1"/>
</dbReference>
<feature type="domain" description="GGDEF" evidence="3">
    <location>
        <begin position="404"/>
        <end position="535"/>
    </location>
</feature>
<feature type="transmembrane region" description="Helical" evidence="1">
    <location>
        <begin position="152"/>
        <end position="169"/>
    </location>
</feature>
<dbReference type="CDD" id="cd01948">
    <property type="entry name" value="EAL"/>
    <property type="match status" value="1"/>
</dbReference>
<feature type="transmembrane region" description="Helical" evidence="1">
    <location>
        <begin position="232"/>
        <end position="253"/>
    </location>
</feature>
<dbReference type="InterPro" id="IPR043128">
    <property type="entry name" value="Rev_trsase/Diguanyl_cyclase"/>
</dbReference>
<dbReference type="Gene3D" id="3.30.70.270">
    <property type="match status" value="1"/>
</dbReference>
<dbReference type="Pfam" id="PF00990">
    <property type="entry name" value="GGDEF"/>
    <property type="match status" value="1"/>
</dbReference>
<feature type="domain" description="EAL" evidence="2">
    <location>
        <begin position="542"/>
        <end position="800"/>
    </location>
</feature>
<dbReference type="CDD" id="cd01949">
    <property type="entry name" value="GGDEF"/>
    <property type="match status" value="1"/>
</dbReference>
<dbReference type="STRING" id="643674.PAEH1_07815"/>
<dbReference type="GO" id="GO:0071111">
    <property type="term" value="F:cyclic-guanylate-specific phosphodiesterase activity"/>
    <property type="evidence" value="ECO:0007669"/>
    <property type="project" value="InterPro"/>
</dbReference>
<dbReference type="PROSITE" id="PS50883">
    <property type="entry name" value="EAL"/>
    <property type="match status" value="1"/>
</dbReference>
<gene>
    <name evidence="4" type="ORF">PAEH1_07815</name>
</gene>
<keyword evidence="1" id="KW-0472">Membrane</keyword>
<dbReference type="InterPro" id="IPR029787">
    <property type="entry name" value="Nucleotide_cyclase"/>
</dbReference>
<accession>A0A1U9K0D8</accession>
<dbReference type="InterPro" id="IPR035919">
    <property type="entry name" value="EAL_sf"/>
</dbReference>
<dbReference type="Pfam" id="PF00563">
    <property type="entry name" value="EAL"/>
    <property type="match status" value="1"/>
</dbReference>
<dbReference type="SUPFAM" id="SSF141868">
    <property type="entry name" value="EAL domain-like"/>
    <property type="match status" value="1"/>
</dbReference>
<sequence length="823" mass="92826">MTVLFFQRWSLASISHQLSTRFIPGLIGFLSLLGLFFLSPNPVLQEELFGSLVSSHHYHLIEGGLWATALFAALLAFYKHNSVFLLSGAWVLCNLRLGGIFLQQDAFWLQLHIPPEHIDYFNQLTIGMYFLLTHQLLHTALGLSSTSLTNRLLNGVAISVFIAACLPFQGLFNALITVAIPLGLAGALWLSLQRLVSQLGQLLLWQVLLVSVLLSGGLAYVLNALVGSNPLISIFTAFIFFILCQSVVVVWFLEFLRQHKQQHTELYSQLHQYPLPLIRIDQDGLILYANRAFQRLSQHLIQAQTNQWTDLFPVQNWKFLAQCTRQGKPIEISPLPPAPNRLYHHPFQLFVKRHPFYFLVSLQPLAVQAEQVDHTHTTRQTTVLNQHGLEKALHYTLTHLSNHQPCFVAYLEISQISQVSRAHGHAAGDALLHSISDRLYTLLRNRYAFGRIGNDDFVFIMPNTPAEEAHATAQELTHSLNHTPIETETRHYKLQVHMGLIELGSDMDEHAALRMAQSASTAARRNKNDLVLYEHGSIEMQYHAEELTLFQRLENGLTQGLFIEMQPLLNLNNPIDSLNVEVLLRVRRGNGDLIPIHSFITAAEENGTISTIDKWVFVTTLEWLAKHQNQLHSLHLVTINLSGSSLNNDKFIADLFIILDQYKAQLNRLCIEITEGVALQDLARTRAFMSQLQSRGVRIALDDFGAGYTSFSYLRELPANLIKIDGALIRDMLHKESNIAIVRTLVELAHNLGMSCVAEWVEDAETLSILTAMRVHYAQGYAISPSVSPTKILQAGSVIELINKTDTLAFIENHYRSLHKPTL</sequence>
<dbReference type="InterPro" id="IPR050706">
    <property type="entry name" value="Cyclic-di-GMP_PDE-like"/>
</dbReference>
<evidence type="ECO:0000313" key="4">
    <source>
        <dbReference type="EMBL" id="AQS51482.1"/>
    </source>
</evidence>
<evidence type="ECO:0000256" key="1">
    <source>
        <dbReference type="SAM" id="Phobius"/>
    </source>
</evidence>
<protein>
    <recommendedName>
        <fullName evidence="6">EAL domain-containing protein</fullName>
    </recommendedName>
</protein>
<dbReference type="SMART" id="SM00267">
    <property type="entry name" value="GGDEF"/>
    <property type="match status" value="1"/>
</dbReference>
<feature type="transmembrane region" description="Helical" evidence="1">
    <location>
        <begin position="175"/>
        <end position="192"/>
    </location>
</feature>
<feature type="transmembrane region" description="Helical" evidence="1">
    <location>
        <begin position="83"/>
        <end position="101"/>
    </location>
</feature>
<dbReference type="SMART" id="SM00052">
    <property type="entry name" value="EAL"/>
    <property type="match status" value="1"/>
</dbReference>
<dbReference type="PROSITE" id="PS50887">
    <property type="entry name" value="GGDEF"/>
    <property type="match status" value="1"/>
</dbReference>
<reference evidence="4 5" key="1">
    <citation type="submission" date="2017-01" db="EMBL/GenBank/DDBJ databases">
        <title>Complete Genome Sequence of Paenalcaligenes hominis, Isolated from a paraplegic Patient with neurogenic bladder.</title>
        <authorList>
            <person name="Mukhopadhyay R."/>
            <person name="Joaquin J."/>
            <person name="Hogue R."/>
            <person name="Kilaru A."/>
            <person name="Jospin G."/>
            <person name="Mars K."/>
            <person name="Eisen J.A."/>
            <person name="Chaturvedi V."/>
        </authorList>
    </citation>
    <scope>NUCLEOTIDE SEQUENCE [LARGE SCALE GENOMIC DNA]</scope>
    <source>
        <strain evidence="4 5">15S00501</strain>
    </source>
</reference>
<feature type="transmembrane region" description="Helical" evidence="1">
    <location>
        <begin position="58"/>
        <end position="78"/>
    </location>
</feature>
<dbReference type="InterPro" id="IPR001633">
    <property type="entry name" value="EAL_dom"/>
</dbReference>
<organism evidence="4 5">
    <name type="scientific">Paenalcaligenes hominis</name>
    <dbReference type="NCBI Taxonomy" id="643674"/>
    <lineage>
        <taxon>Bacteria</taxon>
        <taxon>Pseudomonadati</taxon>
        <taxon>Pseudomonadota</taxon>
        <taxon>Betaproteobacteria</taxon>
        <taxon>Burkholderiales</taxon>
        <taxon>Alcaligenaceae</taxon>
        <taxon>Paenalcaligenes</taxon>
    </lineage>
</organism>
<feature type="transmembrane region" description="Helical" evidence="1">
    <location>
        <begin position="21"/>
        <end position="38"/>
    </location>
</feature>
<evidence type="ECO:0000259" key="3">
    <source>
        <dbReference type="PROSITE" id="PS50887"/>
    </source>
</evidence>
<evidence type="ECO:0000313" key="5">
    <source>
        <dbReference type="Proteomes" id="UP000189369"/>
    </source>
</evidence>
<evidence type="ECO:0000259" key="2">
    <source>
        <dbReference type="PROSITE" id="PS50883"/>
    </source>
</evidence>
<evidence type="ECO:0008006" key="6">
    <source>
        <dbReference type="Google" id="ProtNLM"/>
    </source>
</evidence>
<name>A0A1U9K0D8_9BURK</name>
<dbReference type="InterPro" id="IPR000160">
    <property type="entry name" value="GGDEF_dom"/>
</dbReference>
<dbReference type="Gene3D" id="3.20.20.450">
    <property type="entry name" value="EAL domain"/>
    <property type="match status" value="1"/>
</dbReference>
<keyword evidence="1" id="KW-1133">Transmembrane helix</keyword>
<dbReference type="PANTHER" id="PTHR33121">
    <property type="entry name" value="CYCLIC DI-GMP PHOSPHODIESTERASE PDEF"/>
    <property type="match status" value="1"/>
</dbReference>
<dbReference type="AlphaFoldDB" id="A0A1U9K0D8"/>